<evidence type="ECO:0000313" key="4">
    <source>
        <dbReference type="EMBL" id="QJH94450.1"/>
    </source>
</evidence>
<dbReference type="EMBL" id="MT141832">
    <property type="protein sequence ID" value="QJA70922.1"/>
    <property type="molecule type" value="Genomic_DNA"/>
</dbReference>
<dbReference type="EMBL" id="MT141495">
    <property type="protein sequence ID" value="QJA63361.1"/>
    <property type="molecule type" value="Genomic_DNA"/>
</dbReference>
<gene>
    <name evidence="3" type="ORF">MM415A03493_0004</name>
    <name evidence="2" type="ORF">MM415B00633_0045</name>
    <name evidence="1" type="ORF">TM448A00090_0099</name>
    <name evidence="4" type="ORF">TM448B00221_0004</name>
</gene>
<sequence length="121" mass="13959">MTIEDPETYCASLWNWECLNGCFGETSIKPTDIDGFIERKGRFLIIETKLPRADIPQGQEITFKALLDTGHFTIMIIWGKPNEPEKIKVLAGTATKTYDPADIEKLREITKKWFKWADSEY</sequence>
<name>A0A6H1ZA68_9ZZZZ</name>
<dbReference type="GO" id="GO:0003677">
    <property type="term" value="F:DNA binding"/>
    <property type="evidence" value="ECO:0007669"/>
    <property type="project" value="UniProtKB-KW"/>
</dbReference>
<proteinExistence type="predicted"/>
<dbReference type="AlphaFoldDB" id="A0A6H1ZA68"/>
<evidence type="ECO:0000313" key="2">
    <source>
        <dbReference type="EMBL" id="QJA63361.1"/>
    </source>
</evidence>
<keyword evidence="1" id="KW-0238">DNA-binding</keyword>
<protein>
    <submittedName>
        <fullName evidence="1">Putative single-stranded DNA-binding protein</fullName>
    </submittedName>
</protein>
<dbReference type="EMBL" id="MT144601">
    <property type="protein sequence ID" value="QJH94450.1"/>
    <property type="molecule type" value="Genomic_DNA"/>
</dbReference>
<organism evidence="1">
    <name type="scientific">viral metagenome</name>
    <dbReference type="NCBI Taxonomy" id="1070528"/>
    <lineage>
        <taxon>unclassified sequences</taxon>
        <taxon>metagenomes</taxon>
        <taxon>organismal metagenomes</taxon>
    </lineage>
</organism>
<dbReference type="EMBL" id="MT143974">
    <property type="protein sequence ID" value="QJA44267.1"/>
    <property type="molecule type" value="Genomic_DNA"/>
</dbReference>
<reference evidence="1" key="1">
    <citation type="submission" date="2020-03" db="EMBL/GenBank/DDBJ databases">
        <title>The deep terrestrial virosphere.</title>
        <authorList>
            <person name="Holmfeldt K."/>
            <person name="Nilsson E."/>
            <person name="Simone D."/>
            <person name="Lopez-Fernandez M."/>
            <person name="Wu X."/>
            <person name="de Brujin I."/>
            <person name="Lundin D."/>
            <person name="Andersson A."/>
            <person name="Bertilsson S."/>
            <person name="Dopson M."/>
        </authorList>
    </citation>
    <scope>NUCLEOTIDE SEQUENCE</scope>
    <source>
        <strain evidence="3">MM415A03493</strain>
        <strain evidence="2">MM415B00633</strain>
        <strain evidence="1">TM448A00090</strain>
        <strain evidence="4">TM448B00221</strain>
    </source>
</reference>
<evidence type="ECO:0000313" key="3">
    <source>
        <dbReference type="EMBL" id="QJA70922.1"/>
    </source>
</evidence>
<accession>A0A6H1ZA68</accession>
<evidence type="ECO:0000313" key="1">
    <source>
        <dbReference type="EMBL" id="QJA44267.1"/>
    </source>
</evidence>